<dbReference type="Gene3D" id="2.30.38.10">
    <property type="entry name" value="Luciferase, Domain 3"/>
    <property type="match status" value="3"/>
</dbReference>
<feature type="region of interest" description="Disordered" evidence="4">
    <location>
        <begin position="1926"/>
        <end position="1946"/>
    </location>
</feature>
<dbReference type="PROSITE" id="PS00455">
    <property type="entry name" value="AMP_BINDING"/>
    <property type="match status" value="1"/>
</dbReference>
<gene>
    <name evidence="6" type="ORF">CNX65_18350</name>
</gene>
<evidence type="ECO:0000313" key="7">
    <source>
        <dbReference type="Proteomes" id="UP000218505"/>
    </source>
</evidence>
<dbReference type="InterPro" id="IPR029058">
    <property type="entry name" value="AB_hydrolase_fold"/>
</dbReference>
<dbReference type="InterPro" id="IPR009081">
    <property type="entry name" value="PP-bd_ACP"/>
</dbReference>
<evidence type="ECO:0000256" key="3">
    <source>
        <dbReference type="ARBA" id="ARBA00022553"/>
    </source>
</evidence>
<dbReference type="SUPFAM" id="SSF56801">
    <property type="entry name" value="Acetyl-CoA synthetase-like"/>
    <property type="match status" value="3"/>
</dbReference>
<keyword evidence="7" id="KW-1185">Reference proteome</keyword>
<dbReference type="InterPro" id="IPR001242">
    <property type="entry name" value="Condensation_dom"/>
</dbReference>
<dbReference type="GO" id="GO:0072330">
    <property type="term" value="P:monocarboxylic acid biosynthetic process"/>
    <property type="evidence" value="ECO:0007669"/>
    <property type="project" value="UniProtKB-ARBA"/>
</dbReference>
<evidence type="ECO:0000259" key="5">
    <source>
        <dbReference type="PROSITE" id="PS50075"/>
    </source>
</evidence>
<feature type="domain" description="Carrier" evidence="5">
    <location>
        <begin position="1947"/>
        <end position="2024"/>
    </location>
</feature>
<comment type="cofactor">
    <cofactor evidence="1">
        <name>pantetheine 4'-phosphate</name>
        <dbReference type="ChEBI" id="CHEBI:47942"/>
    </cofactor>
</comment>
<name>A0A290Z7P7_9PSEU</name>
<dbReference type="Proteomes" id="UP000218505">
    <property type="component" value="Chromosome"/>
</dbReference>
<dbReference type="SMART" id="SM00823">
    <property type="entry name" value="PKS_PP"/>
    <property type="match status" value="3"/>
</dbReference>
<dbReference type="SUPFAM" id="SSF47336">
    <property type="entry name" value="ACP-like"/>
    <property type="match status" value="3"/>
</dbReference>
<feature type="region of interest" description="Disordered" evidence="4">
    <location>
        <begin position="2936"/>
        <end position="2957"/>
    </location>
</feature>
<accession>A0A290Z7P7</accession>
<dbReference type="InterPro" id="IPR006162">
    <property type="entry name" value="Ppantetheine_attach_site"/>
</dbReference>
<dbReference type="EMBL" id="CP023445">
    <property type="protein sequence ID" value="ATE55005.1"/>
    <property type="molecule type" value="Genomic_DNA"/>
</dbReference>
<reference evidence="6" key="1">
    <citation type="submission" date="2017-09" db="EMBL/GenBank/DDBJ databases">
        <title>Complete Genome Sequence of ansamitocin-producing Bacterium Actinosynnema pretiosum X47.</title>
        <authorList>
            <person name="Cao G."/>
            <person name="Zong G."/>
            <person name="Zhong C."/>
            <person name="Fu J."/>
        </authorList>
    </citation>
    <scope>NUCLEOTIDE SEQUENCE [LARGE SCALE GENOMIC DNA]</scope>
    <source>
        <strain evidence="6">X47</strain>
    </source>
</reference>
<protein>
    <recommendedName>
        <fullName evidence="5">Carrier domain-containing protein</fullName>
    </recommendedName>
</protein>
<dbReference type="NCBIfam" id="TIGR01733">
    <property type="entry name" value="AA-adenyl-dom"/>
    <property type="match status" value="3"/>
</dbReference>
<dbReference type="SUPFAM" id="SSF52777">
    <property type="entry name" value="CoA-dependent acyltransferases"/>
    <property type="match status" value="6"/>
</dbReference>
<dbReference type="Gene3D" id="1.10.1200.10">
    <property type="entry name" value="ACP-like"/>
    <property type="match status" value="2"/>
</dbReference>
<dbReference type="InterPro" id="IPR023213">
    <property type="entry name" value="CAT-like_dom_sf"/>
</dbReference>
<keyword evidence="3" id="KW-0597">Phosphoprotein</keyword>
<feature type="domain" description="Carrier" evidence="5">
    <location>
        <begin position="2955"/>
        <end position="3030"/>
    </location>
</feature>
<dbReference type="InterPro" id="IPR010071">
    <property type="entry name" value="AA_adenyl_dom"/>
</dbReference>
<dbReference type="GO" id="GO:0008610">
    <property type="term" value="P:lipid biosynthetic process"/>
    <property type="evidence" value="ECO:0007669"/>
    <property type="project" value="UniProtKB-ARBA"/>
</dbReference>
<dbReference type="PANTHER" id="PTHR45527">
    <property type="entry name" value="NONRIBOSOMAL PEPTIDE SYNTHETASE"/>
    <property type="match status" value="1"/>
</dbReference>
<dbReference type="NCBIfam" id="NF003417">
    <property type="entry name" value="PRK04813.1"/>
    <property type="match status" value="3"/>
</dbReference>
<dbReference type="Gene3D" id="3.40.50.980">
    <property type="match status" value="6"/>
</dbReference>
<evidence type="ECO:0000313" key="6">
    <source>
        <dbReference type="EMBL" id="ATE55005.1"/>
    </source>
</evidence>
<dbReference type="Pfam" id="PF13193">
    <property type="entry name" value="AMP-binding_C"/>
    <property type="match status" value="3"/>
</dbReference>
<organism evidence="6 7">
    <name type="scientific">Actinosynnema pretiosum</name>
    <dbReference type="NCBI Taxonomy" id="42197"/>
    <lineage>
        <taxon>Bacteria</taxon>
        <taxon>Bacillati</taxon>
        <taxon>Actinomycetota</taxon>
        <taxon>Actinomycetes</taxon>
        <taxon>Pseudonocardiales</taxon>
        <taxon>Pseudonocardiaceae</taxon>
        <taxon>Actinosynnema</taxon>
    </lineage>
</organism>
<evidence type="ECO:0000256" key="2">
    <source>
        <dbReference type="ARBA" id="ARBA00022450"/>
    </source>
</evidence>
<evidence type="ECO:0000256" key="4">
    <source>
        <dbReference type="SAM" id="MobiDB-lite"/>
    </source>
</evidence>
<dbReference type="PROSITE" id="PS00012">
    <property type="entry name" value="PHOSPHOPANTETHEINE"/>
    <property type="match status" value="2"/>
</dbReference>
<feature type="domain" description="Carrier" evidence="5">
    <location>
        <begin position="936"/>
        <end position="1011"/>
    </location>
</feature>
<dbReference type="InterPro" id="IPR036736">
    <property type="entry name" value="ACP-like_sf"/>
</dbReference>
<dbReference type="InterPro" id="IPR000873">
    <property type="entry name" value="AMP-dep_synth/lig_dom"/>
</dbReference>
<dbReference type="Pfam" id="PF00550">
    <property type="entry name" value="PP-binding"/>
    <property type="match status" value="3"/>
</dbReference>
<dbReference type="RefSeq" id="WP_096494694.1">
    <property type="nucleotide sequence ID" value="NZ_CP023445.1"/>
</dbReference>
<dbReference type="Gene3D" id="3.30.559.30">
    <property type="entry name" value="Nonribosomal peptide synthetase, condensation domain"/>
    <property type="match status" value="3"/>
</dbReference>
<dbReference type="FunFam" id="1.10.1200.10:FF:000016">
    <property type="entry name" value="Non-ribosomal peptide synthase"/>
    <property type="match status" value="1"/>
</dbReference>
<dbReference type="PANTHER" id="PTHR45527:SF1">
    <property type="entry name" value="FATTY ACID SYNTHASE"/>
    <property type="match status" value="1"/>
</dbReference>
<dbReference type="InterPro" id="IPR020845">
    <property type="entry name" value="AMP-binding_CS"/>
</dbReference>
<dbReference type="PROSITE" id="PS50075">
    <property type="entry name" value="CARRIER"/>
    <property type="match status" value="3"/>
</dbReference>
<dbReference type="GO" id="GO:0031177">
    <property type="term" value="F:phosphopantetheine binding"/>
    <property type="evidence" value="ECO:0007669"/>
    <property type="project" value="InterPro"/>
</dbReference>
<dbReference type="Gene3D" id="3.30.300.30">
    <property type="match status" value="3"/>
</dbReference>
<dbReference type="Pfam" id="PF00501">
    <property type="entry name" value="AMP-binding"/>
    <property type="match status" value="3"/>
</dbReference>
<dbReference type="Gene3D" id="3.30.559.10">
    <property type="entry name" value="Chloramphenicol acetyltransferase-like domain"/>
    <property type="match status" value="3"/>
</dbReference>
<dbReference type="KEGG" id="apre:CNX65_18350"/>
<proteinExistence type="predicted"/>
<dbReference type="Pfam" id="PF00668">
    <property type="entry name" value="Condensation"/>
    <property type="match status" value="3"/>
</dbReference>
<evidence type="ECO:0000256" key="1">
    <source>
        <dbReference type="ARBA" id="ARBA00001957"/>
    </source>
</evidence>
<dbReference type="GO" id="GO:0043041">
    <property type="term" value="P:amino acid activation for nonribosomal peptide biosynthetic process"/>
    <property type="evidence" value="ECO:0007669"/>
    <property type="project" value="TreeGrafter"/>
</dbReference>
<dbReference type="FunFam" id="1.10.1200.10:FF:000005">
    <property type="entry name" value="Nonribosomal peptide synthetase 1"/>
    <property type="match status" value="1"/>
</dbReference>
<dbReference type="CDD" id="cd19531">
    <property type="entry name" value="LCL_NRPS-like"/>
    <property type="match status" value="3"/>
</dbReference>
<dbReference type="GO" id="GO:0003824">
    <property type="term" value="F:catalytic activity"/>
    <property type="evidence" value="ECO:0007669"/>
    <property type="project" value="InterPro"/>
</dbReference>
<dbReference type="Gene3D" id="3.40.50.1820">
    <property type="entry name" value="alpha/beta hydrolase"/>
    <property type="match status" value="1"/>
</dbReference>
<dbReference type="GO" id="GO:0044550">
    <property type="term" value="P:secondary metabolite biosynthetic process"/>
    <property type="evidence" value="ECO:0007669"/>
    <property type="project" value="TreeGrafter"/>
</dbReference>
<dbReference type="InterPro" id="IPR045851">
    <property type="entry name" value="AMP-bd_C_sf"/>
</dbReference>
<dbReference type="GO" id="GO:0005737">
    <property type="term" value="C:cytoplasm"/>
    <property type="evidence" value="ECO:0007669"/>
    <property type="project" value="TreeGrafter"/>
</dbReference>
<sequence length="3049" mass="323081">MTDTAHGRSTAARLVERWRARRAAPGPDFSVTPAQLGLRLFEEIHPGTAANVLSFVAEVGGTLDLDRLGDALARLSERHPVLRAVFAPGAATWSPLPGPVGLELRASDSRADALDVARRVAAEPVDLAVGPPCRVVAHRHPRGLLLQLVAHHVVADGWSLGVFLGELCAAYAGAELPPAGIAQPAAKPVSEADLRYWRDALAGAVPVGLPTDRPRSARRRFGSAGVPVAVDGTTASAVAGLAAEEGATPFMVLLTALHLVLARTTGREDLVVGSAMATPERHAAPTAVGPLVTMVALRTDGSGARTGRDLLRAVRATCLGAYGRAHVPFEDVVAQAGAGRESVFDVLLVLQPALPRFELEGHEVRPVALAPSGVRHDLELYLWQAEDGLSGTLGYDPDLFDEVTARTFARRLGRAVASLVAAPDADVAELEVRAPEELAALARWASGPPVAESGLCLHELVESQVDRTPDATALRTNEETLTYAELDQRANSLAHHLITTHHTRPGDLIAVCLPRTAHLITTLLAILKTGAAYVPLDPHYPAQRTNHLITDSNATLLITTSQLDPGDRPVVLVDALEPTGPASRTGLRLSPSGLAYTIYTSGSTGRPKGVMIEHRQTTAMLTWARDTFPPEVLAETLAATSICFDLSVFEIFAPLTTGGTVVLTPDNALDLIHHPDAYRDVTLINTVPSAAAELLAADAIPPGARTINLAGEALSPGLVAGLLALPTVSTVNNLYGPSEDTTYSTHAITTPNDPRTPIGRPIHGTTVHILDANLTPVPLGAIGELYLSGAGITRGYHNQPATTAEKYLPAPNGQRLYRTGDLARWRTDGQLDYHGRTDNQTKIRGHRIEPEEVETTLRAHPEVTAAAVTVHGGSLVGYVVGGVSAAEVLRLARTALPEHMVPAHVVVLPELPMTPNGKVDRNALPAPVVEPAGSVAPRTPAERLLVDLWAELLGVRQIGVEDDFFRLGGHSLLATRLVHRLGEHLGAVVPLRLVFDHPVLEDLAARLPSQGVGAEAVVLPRRAREDGTVVLPASPGQRRLWLLCALDEDANTAYHITGAARIGGGLDVAAMASALRVVAERHEALRTTLRADDGEITQVIHPTWEWDPLADGPDTPELWAATTTRLDRGPLFRARVLTAGADEHVLLVSLHHAIADGWSLGVLLDEVARAYRGEDLGAPPVQYADVAASRAEPSPESLDHWRERLAGAAVLDLPTDRPRGARQTHGGAAVPVGLDADAVRTAARAGGTTEFAVVAAAVAVLLAKSAGQHDVTIGVPTTGRRTTGSAGVVGFLADSVPLRQRTDDRTTLAEALAGAHAGLLDAHRYDDVPFERLVQHLAPERDRSRSALFQVMVAVDADPPRGLELPGLSVTRLPLPPAGTQFDLSLHLESTGDALDGYLTFNTDLFDEPTAARFTGRLAEVVRALAVAPSTTVASLDVTGPGERATRAALETGVPRAPRGGTLHGLVESQVDRTPDATALRTNEETLTYAELDQRANSLAHHLITTHHTRPGDLIAVCLPRTAHLITTLLAILKTGAAYVPLDPHYPAQRTNHLITDSNATLLITTSTTGAPVSGRPTALVDELEPGRGDLRPNVPVAPESLAYTIYASGSTGRPKGVMIEHRQTTAMLTWARDTFPPEVVARTLASTSICFDLSVFEIFAPLTTGGTVVLTPDNALDLIHNPDAYRDVTLINTVPSIASELLAANALPPQARTINLAGEALSPKLVTELLALPTVSTVNNLYGPSEDTTYSTHAITTPNDPRTPIGRPIHGTTAHVLDNQLNPVPLGTIGELYLSGAGITRGYHNQPATTAEKYLPAPNGQRLYRTGDLARWRTDGQLDYHGRTDNQTKIRGHRIEPEEIETVLRAHPEVTAATVAARAGRLVGYVVSEGVGHAELADHLRARLPEQFVPSVFVDLAELPMTPNGKVDRNALPEPTSARAELSGRAPETVDERLVARVWAEVLDVPESAIGVDDDFFRLGGHSLLATRLVHRLGAALGAAVPLSLVFDHPSVAGQARRLPRERVEPIPVLGRVAGPDGSVVLPASAGQQRLWVLCQLDPDANRAYHITGAAEVDGALDVGVLAEAVRRAAVRHEALRTVLREVDEELVQVVSPEPRAGLVEGDWADELARPLNLGGGRALWKAVLTRTGPDRHVLGVSLHHAIADGWSVRVLLGEITEQYRALLTDPAAAEPEAAPVQFADVAAWQAGRRGDLAHWVEASRGAPPLALATDRPRPARQTHGGAAVPLDLPVAELRAVASGAGTSVFAVLAAAVAVALAAGGGSRDITVGTPVSGREHPDTVGVLGFLVDTLPLRLRAEPTMTLAQVVAAATEAARAVARRGHVSFADLVRELAPERDQSRSPVFQVMVAVNGTPGAYELPGLRVRPVPVAPTATPFDLVFQVEEDGERVDGWLVRNTDLFDESTARLLVRRVGTVVEAMAAAPLTALAELDVRPADERARAEDLARGVPQAPSGTCAHELVQAQVDRTPDAIALRAGDGNLTYAQLDRAANRLAHRLRGLGVGPEDRVAVCLPRTSRLVVSLLGVLASGAAYVPVDPAYPAERIELLLADSGAAVLITDEGGPAPDGVVVLRSAVEDGPVERVASGVGADNLAYVIHTSGSTGRPKGVMIEHRQTTAMLTWARDTFPPEVLAETLAATSICFDLSVFEIFAPLTTGGTITLAPDNALDLIHNPDAYHHLTLVNTVPSAAAELLAADAIPPGARTINLAGEALSPALVDQLYQHPVLDTVNNLYGPSEDTTYSTHAITTPNDPRTPIGRPIHGTTVHILDADLTPVPLGAIGELYLSGAGITRGYHNQPATTAEKYLPAPNGQRLYRTGDLARWRTDGQLDYHGRTDNQTKIRGHRIEPEEVETTLRAHPGVLQAAVAARGGSLVGYVVGDVDPGEVLRTARAALPPALVPTRLVALAAMPMTPNGKVDRNALPEPTSARAAGGPPRTANERLVAEIWTELLELDELGVDDDFFAVGGHSLLASRVVSRIAARTGTRLPLRAVFDHPTVAGLASHLPEVAAPVTIPRVRRTPHQGQRTR</sequence>
<dbReference type="InterPro" id="IPR020806">
    <property type="entry name" value="PKS_PP-bd"/>
</dbReference>
<dbReference type="FunFam" id="3.40.50.980:FF:000001">
    <property type="entry name" value="Non-ribosomal peptide synthetase"/>
    <property type="match status" value="3"/>
</dbReference>
<dbReference type="InterPro" id="IPR025110">
    <property type="entry name" value="AMP-bd_C"/>
</dbReference>
<keyword evidence="2" id="KW-0596">Phosphopantetheine</keyword>